<evidence type="ECO:0000259" key="1">
    <source>
        <dbReference type="Pfam" id="PF01243"/>
    </source>
</evidence>
<name>A0A4Q2T4G9_9HYPH</name>
<gene>
    <name evidence="2" type="ORF">EUU22_11195</name>
</gene>
<evidence type="ECO:0000313" key="2">
    <source>
        <dbReference type="EMBL" id="RYC11639.1"/>
    </source>
</evidence>
<dbReference type="RefSeq" id="WP_129332082.1">
    <property type="nucleotide sequence ID" value="NZ_SDVB01000238.1"/>
</dbReference>
<dbReference type="OrthoDB" id="2618648at2"/>
<organism evidence="2 3">
    <name type="scientific">Ciceribacter ferrooxidans</name>
    <dbReference type="NCBI Taxonomy" id="2509717"/>
    <lineage>
        <taxon>Bacteria</taxon>
        <taxon>Pseudomonadati</taxon>
        <taxon>Pseudomonadota</taxon>
        <taxon>Alphaproteobacteria</taxon>
        <taxon>Hyphomicrobiales</taxon>
        <taxon>Rhizobiaceae</taxon>
        <taxon>Ciceribacter</taxon>
    </lineage>
</organism>
<dbReference type="InterPro" id="IPR011576">
    <property type="entry name" value="Pyridox_Oxase_N"/>
</dbReference>
<dbReference type="InterPro" id="IPR012349">
    <property type="entry name" value="Split_barrel_FMN-bd"/>
</dbReference>
<keyword evidence="3" id="KW-1185">Reference proteome</keyword>
<dbReference type="Gene3D" id="2.30.110.10">
    <property type="entry name" value="Electron Transport, Fmn-binding Protein, Chain A"/>
    <property type="match status" value="1"/>
</dbReference>
<evidence type="ECO:0000313" key="3">
    <source>
        <dbReference type="Proteomes" id="UP000291088"/>
    </source>
</evidence>
<comment type="caution">
    <text evidence="2">The sequence shown here is derived from an EMBL/GenBank/DDBJ whole genome shotgun (WGS) entry which is preliminary data.</text>
</comment>
<feature type="domain" description="Pyridoxamine 5'-phosphate oxidase N-terminal" evidence="1">
    <location>
        <begin position="2"/>
        <end position="101"/>
    </location>
</feature>
<dbReference type="AlphaFoldDB" id="A0A4Q2T4G9"/>
<dbReference type="EMBL" id="SDVB01000238">
    <property type="protein sequence ID" value="RYC11639.1"/>
    <property type="molecule type" value="Genomic_DNA"/>
</dbReference>
<accession>A0A4Q2T4G9</accession>
<protein>
    <submittedName>
        <fullName evidence="2">Pyridoxamine 5'-phosphate oxidase family protein</fullName>
    </submittedName>
</protein>
<sequence length="155" mass="16828">MLDHELAAFIESPVMQIIGTADADRRPEVGRGVGAWPLDGRRIAIVVSAWQWPGTIANLRANGEIAATFSRPADYVTYQIKGKAEVRDAEADEIARSERYMVAMVSALMRLGIAPEIIAPWLSHRDARLVTVDVASVFVQTPGAKAGSRLWSAAT</sequence>
<dbReference type="Pfam" id="PF01243">
    <property type="entry name" value="PNPOx_N"/>
    <property type="match status" value="1"/>
</dbReference>
<reference evidence="2 3" key="1">
    <citation type="submission" date="2019-01" db="EMBL/GenBank/DDBJ databases">
        <authorList>
            <person name="Deng T."/>
        </authorList>
    </citation>
    <scope>NUCLEOTIDE SEQUENCE [LARGE SCALE GENOMIC DNA]</scope>
    <source>
        <strain evidence="2 3">F8825</strain>
    </source>
</reference>
<dbReference type="SUPFAM" id="SSF50475">
    <property type="entry name" value="FMN-binding split barrel"/>
    <property type="match status" value="1"/>
</dbReference>
<dbReference type="Proteomes" id="UP000291088">
    <property type="component" value="Unassembled WGS sequence"/>
</dbReference>
<proteinExistence type="predicted"/>